<gene>
    <name evidence="1" type="ORF">K3174_16745</name>
</gene>
<proteinExistence type="predicted"/>
<organism evidence="1 2">
    <name type="scientific">Qipengyuania qiaonensis</name>
    <dbReference type="NCBI Taxonomy" id="2867240"/>
    <lineage>
        <taxon>Bacteria</taxon>
        <taxon>Pseudomonadati</taxon>
        <taxon>Pseudomonadota</taxon>
        <taxon>Alphaproteobacteria</taxon>
        <taxon>Sphingomonadales</taxon>
        <taxon>Erythrobacteraceae</taxon>
        <taxon>Qipengyuania</taxon>
    </lineage>
</organism>
<dbReference type="Proteomes" id="UP000755104">
    <property type="component" value="Unassembled WGS sequence"/>
</dbReference>
<sequence length="167" mass="18408">MTAEDESQPDNNLARHLARKGPAEVEKFQTIVDLARQLLASGEVQLYGEGENPFAPTPYPWETTEAPADASRHIFLGTVSDLASGQGHTVWFAAGLARNEDEFRRQLAAHIGYVRANGADVNRGLGDFQLSATFISPPLRQTLAKFEKGAAGPFSFFYLTSWHENWS</sequence>
<name>A0ABS7JA96_9SPHN</name>
<reference evidence="1 2" key="1">
    <citation type="submission" date="2021-08" db="EMBL/GenBank/DDBJ databases">
        <title>Comparative Genomics Analysis of the Genus Qipengyuania Reveals Extensive Genetic Diversity and Metabolic Versatility, Including the Description of Fifteen Novel Species.</title>
        <authorList>
            <person name="Liu Y."/>
        </authorList>
    </citation>
    <scope>NUCLEOTIDE SEQUENCE [LARGE SCALE GENOMIC DNA]</scope>
    <source>
        <strain evidence="1 2">6D47A</strain>
    </source>
</reference>
<keyword evidence="2" id="KW-1185">Reference proteome</keyword>
<protein>
    <recommendedName>
        <fullName evidence="3">DUF3168 domain-containing protein</fullName>
    </recommendedName>
</protein>
<comment type="caution">
    <text evidence="1">The sequence shown here is derived from an EMBL/GenBank/DDBJ whole genome shotgun (WGS) entry which is preliminary data.</text>
</comment>
<evidence type="ECO:0000313" key="1">
    <source>
        <dbReference type="EMBL" id="MBX7484176.1"/>
    </source>
</evidence>
<accession>A0ABS7JA96</accession>
<dbReference type="RefSeq" id="WP_221560586.1">
    <property type="nucleotide sequence ID" value="NZ_JAIGNO010000028.1"/>
</dbReference>
<evidence type="ECO:0008006" key="3">
    <source>
        <dbReference type="Google" id="ProtNLM"/>
    </source>
</evidence>
<dbReference type="EMBL" id="JAIGNO010000028">
    <property type="protein sequence ID" value="MBX7484176.1"/>
    <property type="molecule type" value="Genomic_DNA"/>
</dbReference>
<evidence type="ECO:0000313" key="2">
    <source>
        <dbReference type="Proteomes" id="UP000755104"/>
    </source>
</evidence>